<keyword evidence="2" id="KW-0547">Nucleotide-binding</keyword>
<dbReference type="InterPro" id="IPR001806">
    <property type="entry name" value="Small_GTPase"/>
</dbReference>
<comment type="similarity">
    <text evidence="1">Belongs to the small GTPase superfamily. Rab family.</text>
</comment>
<dbReference type="FunFam" id="3.40.50.300:FF:001149">
    <property type="entry name" value="Rab40, isoform A"/>
    <property type="match status" value="1"/>
</dbReference>
<dbReference type="EMBL" id="GEDC01021321">
    <property type="protein sequence ID" value="JAS15977.1"/>
    <property type="molecule type" value="Transcribed_RNA"/>
</dbReference>
<dbReference type="InterPro" id="IPR005225">
    <property type="entry name" value="Small_GTP-bd"/>
</dbReference>
<dbReference type="EMBL" id="GEDC01008811">
    <property type="protein sequence ID" value="JAS28487.1"/>
    <property type="molecule type" value="Transcribed_RNA"/>
</dbReference>
<dbReference type="InterPro" id="IPR050305">
    <property type="entry name" value="Small_GTPase_Rab"/>
</dbReference>
<evidence type="ECO:0000313" key="7">
    <source>
        <dbReference type="EMBL" id="JAS15977.1"/>
    </source>
</evidence>
<dbReference type="EMBL" id="GEDC01003259">
    <property type="protein sequence ID" value="JAS34039.1"/>
    <property type="molecule type" value="Transcribed_RNA"/>
</dbReference>
<evidence type="ECO:0008006" key="11">
    <source>
        <dbReference type="Google" id="ProtNLM"/>
    </source>
</evidence>
<dbReference type="SMART" id="SM00175">
    <property type="entry name" value="RAB"/>
    <property type="match status" value="1"/>
</dbReference>
<dbReference type="SUPFAM" id="SSF52540">
    <property type="entry name" value="P-loop containing nucleoside triphosphate hydrolases"/>
    <property type="match status" value="1"/>
</dbReference>
<dbReference type="EMBL" id="GEDC01007438">
    <property type="protein sequence ID" value="JAS29860.1"/>
    <property type="molecule type" value="Transcribed_RNA"/>
</dbReference>
<keyword evidence="4" id="KW-0449">Lipoprotein</keyword>
<dbReference type="PRINTS" id="PR00449">
    <property type="entry name" value="RASTRNSFRMNG"/>
</dbReference>
<dbReference type="Gene3D" id="3.40.50.300">
    <property type="entry name" value="P-loop containing nucleotide triphosphate hydrolases"/>
    <property type="match status" value="1"/>
</dbReference>
<dbReference type="InterPro" id="IPR027417">
    <property type="entry name" value="P-loop_NTPase"/>
</dbReference>
<evidence type="ECO:0000256" key="5">
    <source>
        <dbReference type="ARBA" id="ARBA00023289"/>
    </source>
</evidence>
<protein>
    <recommendedName>
        <fullName evidence="11">Ras-related protein Rab-27A</fullName>
    </recommendedName>
</protein>
<dbReference type="EMBL" id="GEDC01027277">
    <property type="protein sequence ID" value="JAS10021.1"/>
    <property type="molecule type" value="Transcribed_RNA"/>
</dbReference>
<evidence type="ECO:0000313" key="9">
    <source>
        <dbReference type="EMBL" id="JAS29860.1"/>
    </source>
</evidence>
<evidence type="ECO:0000256" key="1">
    <source>
        <dbReference type="ARBA" id="ARBA00006270"/>
    </source>
</evidence>
<dbReference type="SMART" id="SM00176">
    <property type="entry name" value="RAN"/>
    <property type="match status" value="1"/>
</dbReference>
<accession>A0A1B6DW24</accession>
<reference evidence="9" key="1">
    <citation type="submission" date="2015-12" db="EMBL/GenBank/DDBJ databases">
        <title>De novo transcriptome assembly of four potential Pierce s Disease insect vectors from Arizona vineyards.</title>
        <authorList>
            <person name="Tassone E.E."/>
        </authorList>
    </citation>
    <scope>NUCLEOTIDE SEQUENCE</scope>
</reference>
<keyword evidence="5" id="KW-0636">Prenylation</keyword>
<evidence type="ECO:0000256" key="4">
    <source>
        <dbReference type="ARBA" id="ARBA00023288"/>
    </source>
</evidence>
<dbReference type="PANTHER" id="PTHR47980">
    <property type="entry name" value="LD44762P"/>
    <property type="match status" value="1"/>
</dbReference>
<dbReference type="AlphaFoldDB" id="A0A1B6DW24"/>
<dbReference type="NCBIfam" id="TIGR00231">
    <property type="entry name" value="small_GTP"/>
    <property type="match status" value="1"/>
</dbReference>
<evidence type="ECO:0000256" key="3">
    <source>
        <dbReference type="ARBA" id="ARBA00023134"/>
    </source>
</evidence>
<dbReference type="PROSITE" id="PS51421">
    <property type="entry name" value="RAS"/>
    <property type="match status" value="1"/>
</dbReference>
<gene>
    <name evidence="6" type="ORF">g.40395</name>
    <name evidence="7" type="ORF">g.40396</name>
    <name evidence="9" type="ORF">g.40397</name>
    <name evidence="8" type="ORF">g.40398</name>
    <name evidence="10" type="ORF">g.40399</name>
</gene>
<dbReference type="GO" id="GO:0003924">
    <property type="term" value="F:GTPase activity"/>
    <property type="evidence" value="ECO:0007669"/>
    <property type="project" value="InterPro"/>
</dbReference>
<organism evidence="9">
    <name type="scientific">Clastoptera arizonana</name>
    <name type="common">Arizona spittle bug</name>
    <dbReference type="NCBI Taxonomy" id="38151"/>
    <lineage>
        <taxon>Eukaryota</taxon>
        <taxon>Metazoa</taxon>
        <taxon>Ecdysozoa</taxon>
        <taxon>Arthropoda</taxon>
        <taxon>Hexapoda</taxon>
        <taxon>Insecta</taxon>
        <taxon>Pterygota</taxon>
        <taxon>Neoptera</taxon>
        <taxon>Paraneoptera</taxon>
        <taxon>Hemiptera</taxon>
        <taxon>Auchenorrhyncha</taxon>
        <taxon>Cercopoidea</taxon>
        <taxon>Clastopteridae</taxon>
        <taxon>Clastoptera</taxon>
    </lineage>
</organism>
<dbReference type="Pfam" id="PF00071">
    <property type="entry name" value="Ras"/>
    <property type="match status" value="1"/>
</dbReference>
<evidence type="ECO:0000313" key="8">
    <source>
        <dbReference type="EMBL" id="JAS28487.1"/>
    </source>
</evidence>
<name>A0A1B6DW24_9HEMI</name>
<evidence type="ECO:0000256" key="2">
    <source>
        <dbReference type="ARBA" id="ARBA00022741"/>
    </source>
</evidence>
<keyword evidence="3" id="KW-0342">GTP-binding</keyword>
<proteinExistence type="inferred from homology"/>
<dbReference type="PROSITE" id="PS51419">
    <property type="entry name" value="RAB"/>
    <property type="match status" value="1"/>
</dbReference>
<dbReference type="SMART" id="SM00173">
    <property type="entry name" value="RAS"/>
    <property type="match status" value="1"/>
</dbReference>
<dbReference type="SMART" id="SM00174">
    <property type="entry name" value="RHO"/>
    <property type="match status" value="1"/>
</dbReference>
<evidence type="ECO:0000313" key="6">
    <source>
        <dbReference type="EMBL" id="JAS10021.1"/>
    </source>
</evidence>
<dbReference type="GO" id="GO:0005525">
    <property type="term" value="F:GTP binding"/>
    <property type="evidence" value="ECO:0007669"/>
    <property type="project" value="UniProtKB-KW"/>
</dbReference>
<sequence>MNNYDYLVKFLALGDSGVGKSSFLYRYTDGVFTPKFVSTVGIDFRTKYLTYRTQERSQRVLLQLWDTAGQERFRSITTGFYRGAMGFLLLFDVTNEQSFLEVRNWLDLLRTHSYCDKPDVILCGNKADLADKRQVSEERAKEVAAQYELVYMETSAENGQNISLAIETLLEIVMKRMEIGVDEAMALGKAKPDHFHLNESEENTYRLCSC</sequence>
<dbReference type="PROSITE" id="PS51420">
    <property type="entry name" value="RHO"/>
    <property type="match status" value="1"/>
</dbReference>
<evidence type="ECO:0000313" key="10">
    <source>
        <dbReference type="EMBL" id="JAS34039.1"/>
    </source>
</evidence>